<dbReference type="Proteomes" id="UP001274830">
    <property type="component" value="Unassembled WGS sequence"/>
</dbReference>
<dbReference type="SUPFAM" id="SSF51182">
    <property type="entry name" value="RmlC-like cupins"/>
    <property type="match status" value="1"/>
</dbReference>
<keyword evidence="3" id="KW-1185">Reference proteome</keyword>
<dbReference type="InterPro" id="IPR014710">
    <property type="entry name" value="RmlC-like_jellyroll"/>
</dbReference>
<organism evidence="2 3">
    <name type="scientific">Recurvomyces mirabilis</name>
    <dbReference type="NCBI Taxonomy" id="574656"/>
    <lineage>
        <taxon>Eukaryota</taxon>
        <taxon>Fungi</taxon>
        <taxon>Dikarya</taxon>
        <taxon>Ascomycota</taxon>
        <taxon>Pezizomycotina</taxon>
        <taxon>Dothideomycetes</taxon>
        <taxon>Dothideomycetidae</taxon>
        <taxon>Mycosphaerellales</taxon>
        <taxon>Teratosphaeriaceae</taxon>
        <taxon>Recurvomyces</taxon>
    </lineage>
</organism>
<dbReference type="InterPro" id="IPR011051">
    <property type="entry name" value="RmlC_Cupin_sf"/>
</dbReference>
<dbReference type="EMBL" id="JAUTXT010000011">
    <property type="protein sequence ID" value="KAK3676204.1"/>
    <property type="molecule type" value="Genomic_DNA"/>
</dbReference>
<dbReference type="Pfam" id="PF07883">
    <property type="entry name" value="Cupin_2"/>
    <property type="match status" value="1"/>
</dbReference>
<gene>
    <name evidence="2" type="ORF">LTR78_003954</name>
</gene>
<accession>A0AAE0WQM3</accession>
<evidence type="ECO:0000313" key="2">
    <source>
        <dbReference type="EMBL" id="KAK3676204.1"/>
    </source>
</evidence>
<dbReference type="Gene3D" id="2.60.120.10">
    <property type="entry name" value="Jelly Rolls"/>
    <property type="match status" value="1"/>
</dbReference>
<protein>
    <recommendedName>
        <fullName evidence="1">Cupin type-2 domain-containing protein</fullName>
    </recommendedName>
</protein>
<feature type="domain" description="Cupin type-2" evidence="1">
    <location>
        <begin position="63"/>
        <end position="116"/>
    </location>
</feature>
<evidence type="ECO:0000259" key="1">
    <source>
        <dbReference type="Pfam" id="PF07883"/>
    </source>
</evidence>
<dbReference type="InterPro" id="IPR013096">
    <property type="entry name" value="Cupin_2"/>
</dbReference>
<comment type="caution">
    <text evidence="2">The sequence shown here is derived from an EMBL/GenBank/DDBJ whole genome shotgun (WGS) entry which is preliminary data.</text>
</comment>
<name>A0AAE0WQM3_9PEZI</name>
<proteinExistence type="predicted"/>
<evidence type="ECO:0000313" key="3">
    <source>
        <dbReference type="Proteomes" id="UP001274830"/>
    </source>
</evidence>
<dbReference type="AlphaFoldDB" id="A0AAE0WQM3"/>
<reference evidence="2" key="1">
    <citation type="submission" date="2023-07" db="EMBL/GenBank/DDBJ databases">
        <title>Black Yeasts Isolated from many extreme environments.</title>
        <authorList>
            <person name="Coleine C."/>
            <person name="Stajich J.E."/>
            <person name="Selbmann L."/>
        </authorList>
    </citation>
    <scope>NUCLEOTIDE SEQUENCE</scope>
    <source>
        <strain evidence="2">CCFEE 5485</strain>
    </source>
</reference>
<sequence length="230" mass="26494">MSSTNFHVRRTKTAQLDTVQQYNGIRSTRWVTPPDGKSVLEIQTTHRPTDLQKVPEKLNYLTPPPHWHWYQDEFFHIREGRYLFTLEGKETAVSASDPQPVHIPARARHTFRVDDTHEGSCTIEISTGISPRSPKDDPEAEGPNEKFFRNIYQYLDDCYIQNVSPSLPQLLLQLHSAEVSMAFPGPTWLAHPLSYLFGLIVGVGIGQYLLGYEADYAEYYDSKRENRKNR</sequence>